<sequence length="494" mass="55238">MNFRLLILLFCFCEASYALAQPIEAPSEINKEKPQSSAPATLQNNLPVEFQNRLKLAQAGDVAAMIDIGLAYAEGTDFLSVDDKQAYTWFKKASDLNNTDGDYYLGVLAQHQDNYEEAARWYRKGAESGDAYCQYALGYLYENGLGVEQNYKQAKAWYVESAEQGQASGQFALGMFYHDGIGGDVDYQKARMWYEKSAELGVAASLNNLAVMYEKGQGVREDGQKAADLYHQAANMGSSTAQANMGKFYHNGTEFLEQNDYQSIYWYKRAALQENEEAQYALAQGYETGKGIGQDVNMAFEWYQKAGSNGSAAAGMKVAEYYEKGIGDIPPNQQKAIDWYLSMAEANVREAQVRLAQLYIAGKLDNIDNNTLINWLTTAEKDNVQSKSQLGMFYLLGKGVKKDEQKARQLFLQSAFQNESDAQNNLAVMYARGMGGDKSIFRAVMWLERSDKLGNKIAANNLKLLQENKNTSPEMLQFTQNVQTTKEPVKTSKN</sequence>
<evidence type="ECO:0000256" key="1">
    <source>
        <dbReference type="SAM" id="SignalP"/>
    </source>
</evidence>
<keyword evidence="1" id="KW-0732">Signal</keyword>
<dbReference type="PANTHER" id="PTHR43628">
    <property type="entry name" value="ACTIVATOR OF C KINASE PROTEIN 1-RELATED"/>
    <property type="match status" value="1"/>
</dbReference>
<dbReference type="PANTHER" id="PTHR43628:SF1">
    <property type="entry name" value="CHITIN SYNTHASE REGULATORY FACTOR 2-RELATED"/>
    <property type="match status" value="1"/>
</dbReference>
<dbReference type="InterPro" id="IPR052945">
    <property type="entry name" value="Mitotic_Regulator"/>
</dbReference>
<dbReference type="OrthoDB" id="6114904at2"/>
<dbReference type="SMART" id="SM00671">
    <property type="entry name" value="SEL1"/>
    <property type="match status" value="10"/>
</dbReference>
<proteinExistence type="predicted"/>
<dbReference type="EMBL" id="AKKN01000014">
    <property type="protein sequence ID" value="EKT53144.1"/>
    <property type="molecule type" value="Genomic_DNA"/>
</dbReference>
<evidence type="ECO:0000313" key="2">
    <source>
        <dbReference type="EMBL" id="EKT53144.1"/>
    </source>
</evidence>
<protein>
    <submittedName>
        <fullName evidence="2">Uncharacterized protein</fullName>
    </submittedName>
</protein>
<reference evidence="2 3" key="1">
    <citation type="journal article" date="2012" name="BMC Genomics">
        <title>Comparative genomics of bacteria in the genus Providencia isolated from wild Drosophila melanogaster.</title>
        <authorList>
            <person name="Galac M.R."/>
            <person name="Lazzaro B.P."/>
        </authorList>
    </citation>
    <scope>NUCLEOTIDE SEQUENCE [LARGE SCALE GENOMIC DNA]</scope>
    <source>
        <strain evidence="2 3">DSM 19967</strain>
    </source>
</reference>
<feature type="chain" id="PRO_5003922925" evidence="1">
    <location>
        <begin position="21"/>
        <end position="494"/>
    </location>
</feature>
<dbReference type="InterPro" id="IPR006597">
    <property type="entry name" value="Sel1-like"/>
</dbReference>
<dbReference type="Gene3D" id="1.25.40.10">
    <property type="entry name" value="Tetratricopeptide repeat domain"/>
    <property type="match status" value="1"/>
</dbReference>
<dbReference type="SUPFAM" id="SSF81901">
    <property type="entry name" value="HCP-like"/>
    <property type="match status" value="2"/>
</dbReference>
<dbReference type="InterPro" id="IPR011990">
    <property type="entry name" value="TPR-like_helical_dom_sf"/>
</dbReference>
<dbReference type="RefSeq" id="WP_008916959.1">
    <property type="nucleotide sequence ID" value="NZ_CM001773.1"/>
</dbReference>
<comment type="caution">
    <text evidence="2">The sequence shown here is derived from an EMBL/GenBank/DDBJ whole genome shotgun (WGS) entry which is preliminary data.</text>
</comment>
<dbReference type="PATRIC" id="fig|1141660.3.peg.3234"/>
<organism evidence="2 3">
    <name type="scientific">Providencia sneebia DSM 19967</name>
    <dbReference type="NCBI Taxonomy" id="1141660"/>
    <lineage>
        <taxon>Bacteria</taxon>
        <taxon>Pseudomonadati</taxon>
        <taxon>Pseudomonadota</taxon>
        <taxon>Gammaproteobacteria</taxon>
        <taxon>Enterobacterales</taxon>
        <taxon>Morganellaceae</taxon>
        <taxon>Providencia</taxon>
    </lineage>
</organism>
<dbReference type="AlphaFoldDB" id="K8VYA7"/>
<gene>
    <name evidence="2" type="ORF">OO7_16163</name>
</gene>
<dbReference type="Proteomes" id="UP000010290">
    <property type="component" value="Chromosome"/>
</dbReference>
<feature type="signal peptide" evidence="1">
    <location>
        <begin position="1"/>
        <end position="20"/>
    </location>
</feature>
<dbReference type="Pfam" id="PF08238">
    <property type="entry name" value="Sel1"/>
    <property type="match status" value="10"/>
</dbReference>
<evidence type="ECO:0000313" key="3">
    <source>
        <dbReference type="Proteomes" id="UP000010290"/>
    </source>
</evidence>
<keyword evidence="3" id="KW-1185">Reference proteome</keyword>
<accession>K8VYA7</accession>
<name>K8VYA7_9GAMM</name>
<dbReference type="HOGENOM" id="CLU_000288_36_14_6"/>